<feature type="transmembrane region" description="Helical" evidence="1">
    <location>
        <begin position="32"/>
        <end position="53"/>
    </location>
</feature>
<name>A0ABV5JEX2_9RHOB</name>
<reference evidence="2 3" key="1">
    <citation type="submission" date="2024-09" db="EMBL/GenBank/DDBJ databases">
        <authorList>
            <person name="Sun Q."/>
            <person name="Mori K."/>
        </authorList>
    </citation>
    <scope>NUCLEOTIDE SEQUENCE [LARGE SCALE GENOMIC DNA]</scope>
    <source>
        <strain evidence="2 3">CECT 8726</strain>
    </source>
</reference>
<accession>A0ABV5JEX2</accession>
<organism evidence="2 3">
    <name type="scientific">Pseudohalocynthiibacter aestuariivivens</name>
    <dbReference type="NCBI Taxonomy" id="1591409"/>
    <lineage>
        <taxon>Bacteria</taxon>
        <taxon>Pseudomonadati</taxon>
        <taxon>Pseudomonadota</taxon>
        <taxon>Alphaproteobacteria</taxon>
        <taxon>Rhodobacterales</taxon>
        <taxon>Paracoccaceae</taxon>
        <taxon>Pseudohalocynthiibacter</taxon>
    </lineage>
</organism>
<keyword evidence="1" id="KW-0812">Transmembrane</keyword>
<evidence type="ECO:0000313" key="2">
    <source>
        <dbReference type="EMBL" id="MFB9231989.1"/>
    </source>
</evidence>
<keyword evidence="1" id="KW-1133">Transmembrane helix</keyword>
<evidence type="ECO:0000256" key="1">
    <source>
        <dbReference type="SAM" id="Phobius"/>
    </source>
</evidence>
<sequence length="146" mass="15182">MPTAARLVAAACFAGLAYLVSGMIVPLLPEGTPVPFLGIINALLGVVCGWRIMGPRAGRGVRGSVGIGITTSVALGLLALFLHSAAKMVKLSLRKYYDNPTEAVVAIFEIGFEYAKLIATTEVIGTALIGGIIAGLVTNAADRRWN</sequence>
<gene>
    <name evidence="2" type="ORF">ACFFUT_09355</name>
</gene>
<evidence type="ECO:0000313" key="3">
    <source>
        <dbReference type="Proteomes" id="UP001589683"/>
    </source>
</evidence>
<dbReference type="Proteomes" id="UP001589683">
    <property type="component" value="Unassembled WGS sequence"/>
</dbReference>
<proteinExistence type="predicted"/>
<protein>
    <submittedName>
        <fullName evidence="2">TrgA family protein</fullName>
    </submittedName>
</protein>
<keyword evidence="1" id="KW-0472">Membrane</keyword>
<comment type="caution">
    <text evidence="2">The sequence shown here is derived from an EMBL/GenBank/DDBJ whole genome shotgun (WGS) entry which is preliminary data.</text>
</comment>
<dbReference type="EMBL" id="JBHMEA010000035">
    <property type="protein sequence ID" value="MFB9231989.1"/>
    <property type="molecule type" value="Genomic_DNA"/>
</dbReference>
<dbReference type="InterPro" id="IPR047784">
    <property type="entry name" value="TrgA"/>
</dbReference>
<dbReference type="RefSeq" id="WP_213890948.1">
    <property type="nucleotide sequence ID" value="NZ_JAGFNU010000016.1"/>
</dbReference>
<keyword evidence="3" id="KW-1185">Reference proteome</keyword>
<feature type="transmembrane region" description="Helical" evidence="1">
    <location>
        <begin position="123"/>
        <end position="141"/>
    </location>
</feature>
<feature type="transmembrane region" description="Helical" evidence="1">
    <location>
        <begin position="65"/>
        <end position="86"/>
    </location>
</feature>
<dbReference type="NCBIfam" id="NF033773">
    <property type="entry name" value="tellur_TrgA"/>
    <property type="match status" value="1"/>
</dbReference>